<evidence type="ECO:0000259" key="1">
    <source>
        <dbReference type="Pfam" id="PF00535"/>
    </source>
</evidence>
<dbReference type="CDD" id="cd00761">
    <property type="entry name" value="Glyco_tranf_GTA_type"/>
    <property type="match status" value="1"/>
</dbReference>
<accession>A0A6S6S9P6</accession>
<dbReference type="Gene3D" id="3.90.550.10">
    <property type="entry name" value="Spore Coat Polysaccharide Biosynthesis Protein SpsA, Chain A"/>
    <property type="match status" value="1"/>
</dbReference>
<organism evidence="2">
    <name type="scientific">uncultured Thiotrichaceae bacterium</name>
    <dbReference type="NCBI Taxonomy" id="298394"/>
    <lineage>
        <taxon>Bacteria</taxon>
        <taxon>Pseudomonadati</taxon>
        <taxon>Pseudomonadota</taxon>
        <taxon>Gammaproteobacteria</taxon>
        <taxon>Thiotrichales</taxon>
        <taxon>Thiotrichaceae</taxon>
        <taxon>environmental samples</taxon>
    </lineage>
</organism>
<dbReference type="InterPro" id="IPR029044">
    <property type="entry name" value="Nucleotide-diphossugar_trans"/>
</dbReference>
<name>A0A6S6S9P6_9GAMM</name>
<evidence type="ECO:0000313" key="2">
    <source>
        <dbReference type="EMBL" id="CAA6805103.1"/>
    </source>
</evidence>
<dbReference type="PANTHER" id="PTHR22916">
    <property type="entry name" value="GLYCOSYLTRANSFERASE"/>
    <property type="match status" value="1"/>
</dbReference>
<protein>
    <recommendedName>
        <fullName evidence="1">Glycosyltransferase 2-like domain-containing protein</fullName>
    </recommendedName>
</protein>
<gene>
    <name evidence="2" type="ORF">HELGO_WM11739</name>
</gene>
<feature type="domain" description="Glycosyltransferase 2-like" evidence="1">
    <location>
        <begin position="11"/>
        <end position="145"/>
    </location>
</feature>
<dbReference type="AlphaFoldDB" id="A0A6S6S9P6"/>
<dbReference type="GO" id="GO:0016758">
    <property type="term" value="F:hexosyltransferase activity"/>
    <property type="evidence" value="ECO:0007669"/>
    <property type="project" value="UniProtKB-ARBA"/>
</dbReference>
<dbReference type="EMBL" id="CACVAY010000025">
    <property type="protein sequence ID" value="CAA6805103.1"/>
    <property type="molecule type" value="Genomic_DNA"/>
</dbReference>
<dbReference type="SUPFAM" id="SSF53448">
    <property type="entry name" value="Nucleotide-diphospho-sugar transferases"/>
    <property type="match status" value="1"/>
</dbReference>
<dbReference type="Pfam" id="PF00535">
    <property type="entry name" value="Glycos_transf_2"/>
    <property type="match status" value="1"/>
</dbReference>
<dbReference type="PANTHER" id="PTHR22916:SF3">
    <property type="entry name" value="UDP-GLCNAC:BETAGAL BETA-1,3-N-ACETYLGLUCOSAMINYLTRANSFERASE-LIKE PROTEIN 1"/>
    <property type="match status" value="1"/>
</dbReference>
<reference evidence="2" key="1">
    <citation type="submission" date="2020-01" db="EMBL/GenBank/DDBJ databases">
        <authorList>
            <person name="Meier V. D."/>
            <person name="Meier V D."/>
        </authorList>
    </citation>
    <scope>NUCLEOTIDE SEQUENCE</scope>
    <source>
        <strain evidence="2">HLG_WM_MAG_07</strain>
    </source>
</reference>
<proteinExistence type="predicted"/>
<sequence length="294" mass="34411">MIERNCPVLLSIIIPVFNRQRSFDHLCQSLMHSIHLADASHYIEIIVVDDCSDIPVSLHYLPESTTHLLRNEKNCGAPASRLCGYQHAKGEFVHFHDSDDAFHEDWMSFVIELLDEDSSIDVLVTGRENIQADQHIFVYQKFVDDHSNNLARIHKRLVYRNCLGPLGGVTFSRRVLTNVSFTSLASCQDWLMYLEALPAAKKVVSCPYIVFYFSVSGADRISSQPRKKLLGHLQLTRFTMPMSLFGKPLRLYYLMTWKHFIKHRTMNHVQGFYKKNKIRMWFWYLLISIYWRIH</sequence>
<dbReference type="InterPro" id="IPR001173">
    <property type="entry name" value="Glyco_trans_2-like"/>
</dbReference>